<feature type="binding site" evidence="4">
    <location>
        <position position="154"/>
    </location>
    <ligand>
        <name>Mn(2+)</name>
        <dbReference type="ChEBI" id="CHEBI:29035"/>
        <label>1</label>
    </ligand>
</feature>
<evidence type="ECO:0000256" key="3">
    <source>
        <dbReference type="ARBA" id="ARBA00022801"/>
    </source>
</evidence>
<evidence type="ECO:0000256" key="5">
    <source>
        <dbReference type="RuleBase" id="RU003684"/>
    </source>
</evidence>
<organism evidence="6 7">
    <name type="scientific">Methanobacterium alkalithermotolerans</name>
    <dbReference type="NCBI Taxonomy" id="2731220"/>
    <lineage>
        <taxon>Archaea</taxon>
        <taxon>Methanobacteriati</taxon>
        <taxon>Methanobacteriota</taxon>
        <taxon>Methanomada group</taxon>
        <taxon>Methanobacteria</taxon>
        <taxon>Methanobacteriales</taxon>
        <taxon>Methanobacteriaceae</taxon>
        <taxon>Methanobacterium</taxon>
    </lineage>
</organism>
<dbReference type="SUPFAM" id="SSF52768">
    <property type="entry name" value="Arginase/deacetylase"/>
    <property type="match status" value="1"/>
</dbReference>
<dbReference type="OrthoDB" id="7186at2157"/>
<feature type="binding site" evidence="4">
    <location>
        <position position="237"/>
    </location>
    <ligand>
        <name>Mn(2+)</name>
        <dbReference type="ChEBI" id="CHEBI:29035"/>
        <label>1</label>
    </ligand>
</feature>
<keyword evidence="4" id="KW-0464">Manganese</keyword>
<dbReference type="PROSITE" id="PS51409">
    <property type="entry name" value="ARGINASE_2"/>
    <property type="match status" value="1"/>
</dbReference>
<dbReference type="EMBL" id="CP058560">
    <property type="protein sequence ID" value="QUH22924.1"/>
    <property type="molecule type" value="Genomic_DNA"/>
</dbReference>
<dbReference type="RefSeq" id="WP_211533870.1">
    <property type="nucleotide sequence ID" value="NZ_CP058560.1"/>
</dbReference>
<dbReference type="GO" id="GO:0008783">
    <property type="term" value="F:agmatinase activity"/>
    <property type="evidence" value="ECO:0007669"/>
    <property type="project" value="UniProtKB-EC"/>
</dbReference>
<evidence type="ECO:0000313" key="6">
    <source>
        <dbReference type="EMBL" id="QUH22924.1"/>
    </source>
</evidence>
<dbReference type="Gene3D" id="3.40.800.10">
    <property type="entry name" value="Ureohydrolase domain"/>
    <property type="match status" value="1"/>
</dbReference>
<sequence length="305" mass="34312">MLFYTHNPSKFAFSQDRTDFEKLIISKSKPGAKNNQKPVFALLGVPFDGTTTYLPGTRFGPAGVREASYNFERYNLTWNRVIDSLFFDLGNVEVIHGNFKKTCIQLQDTISELLSRDVTPLLIGGEHSLSYAMARALKLHNIFYEVTVVHFDAHMDMIDSYMGEKYSHATVMRRISELNPRRIIQLGVRSASYEEKEFADDKGIEYYTAATINDDINQIKEVLSSINGPIYLTIDMDVFDPSEAPSVGNPTPCGIKSHQMEKFMLILSKKNVVALDVVETASDKIGDLTSVNAAKIILDFICLQE</sequence>
<dbReference type="Pfam" id="PF00491">
    <property type="entry name" value="Arginase"/>
    <property type="match status" value="1"/>
</dbReference>
<feature type="binding site" evidence="4">
    <location>
        <position position="235"/>
    </location>
    <ligand>
        <name>Mn(2+)</name>
        <dbReference type="ChEBI" id="CHEBI:29035"/>
        <label>1</label>
    </ligand>
</feature>
<dbReference type="InterPro" id="IPR020855">
    <property type="entry name" value="Ureohydrolase_Mn_BS"/>
</dbReference>
<evidence type="ECO:0000256" key="2">
    <source>
        <dbReference type="ARBA" id="ARBA00022723"/>
    </source>
</evidence>
<dbReference type="GO" id="GO:0046872">
    <property type="term" value="F:metal ion binding"/>
    <property type="evidence" value="ECO:0007669"/>
    <property type="project" value="UniProtKB-KW"/>
</dbReference>
<dbReference type="GeneID" id="64819826"/>
<dbReference type="NCBIfam" id="TIGR01230">
    <property type="entry name" value="agmatinase"/>
    <property type="match status" value="1"/>
</dbReference>
<dbReference type="InterPro" id="IPR005925">
    <property type="entry name" value="Agmatinase-rel"/>
</dbReference>
<dbReference type="CDD" id="cd11593">
    <property type="entry name" value="Agmatinase-like_2"/>
    <property type="match status" value="1"/>
</dbReference>
<dbReference type="InterPro" id="IPR006035">
    <property type="entry name" value="Ureohydrolase"/>
</dbReference>
<comment type="similarity">
    <text evidence="1">Belongs to the arginase family. Agmatinase subfamily.</text>
</comment>
<reference evidence="6" key="1">
    <citation type="submission" date="2020-07" db="EMBL/GenBank/DDBJ databases">
        <title>Methanobacterium. sp. MethCan genome.</title>
        <authorList>
            <person name="Postec A."/>
            <person name="Quemeneur M."/>
        </authorList>
    </citation>
    <scope>NUCLEOTIDE SEQUENCE</scope>
    <source>
        <strain evidence="6">MethCAN</strain>
    </source>
</reference>
<evidence type="ECO:0000256" key="4">
    <source>
        <dbReference type="PIRSR" id="PIRSR036979-1"/>
    </source>
</evidence>
<dbReference type="KEGG" id="meme:HYG87_03635"/>
<proteinExistence type="inferred from homology"/>
<dbReference type="AlphaFoldDB" id="A0A8T8K3D2"/>
<dbReference type="EC" id="3.5.3.11" evidence="6"/>
<keyword evidence="2 4" id="KW-0479">Metal-binding</keyword>
<comment type="cofactor">
    <cofactor evidence="4">
        <name>Mn(2+)</name>
        <dbReference type="ChEBI" id="CHEBI:29035"/>
    </cofactor>
    <text evidence="4">Binds 2 manganese ions per subunit.</text>
</comment>
<feature type="binding site" evidence="4">
    <location>
        <position position="152"/>
    </location>
    <ligand>
        <name>Mn(2+)</name>
        <dbReference type="ChEBI" id="CHEBI:29035"/>
        <label>1</label>
    </ligand>
</feature>
<protein>
    <submittedName>
        <fullName evidence="6">Agmatinase</fullName>
        <ecNumber evidence="6">3.5.3.11</ecNumber>
    </submittedName>
</protein>
<dbReference type="PANTHER" id="PTHR11358">
    <property type="entry name" value="ARGINASE/AGMATINASE"/>
    <property type="match status" value="1"/>
</dbReference>
<evidence type="ECO:0000256" key="1">
    <source>
        <dbReference type="ARBA" id="ARBA00009227"/>
    </source>
</evidence>
<dbReference type="PIRSF" id="PIRSF036979">
    <property type="entry name" value="Arginase"/>
    <property type="match status" value="1"/>
</dbReference>
<feature type="binding site" evidence="4">
    <location>
        <position position="127"/>
    </location>
    <ligand>
        <name>Mn(2+)</name>
        <dbReference type="ChEBI" id="CHEBI:29035"/>
        <label>1</label>
    </ligand>
</feature>
<feature type="binding site" evidence="4">
    <location>
        <position position="156"/>
    </location>
    <ligand>
        <name>Mn(2+)</name>
        <dbReference type="ChEBI" id="CHEBI:29035"/>
        <label>1</label>
    </ligand>
</feature>
<name>A0A8T8K3D2_9EURY</name>
<keyword evidence="7" id="KW-1185">Reference proteome</keyword>
<dbReference type="GO" id="GO:0033389">
    <property type="term" value="P:putrescine biosynthetic process from arginine, via agmatine"/>
    <property type="evidence" value="ECO:0007669"/>
    <property type="project" value="TreeGrafter"/>
</dbReference>
<dbReference type="PANTHER" id="PTHR11358:SF26">
    <property type="entry name" value="GUANIDINO ACID HYDROLASE, MITOCHONDRIAL"/>
    <property type="match status" value="1"/>
</dbReference>
<keyword evidence="3 5" id="KW-0378">Hydrolase</keyword>
<dbReference type="InterPro" id="IPR023696">
    <property type="entry name" value="Ureohydrolase_dom_sf"/>
</dbReference>
<gene>
    <name evidence="6" type="primary">speB</name>
    <name evidence="6" type="ORF">HYG87_03635</name>
</gene>
<dbReference type="PROSITE" id="PS01053">
    <property type="entry name" value="ARGINASE_1"/>
    <property type="match status" value="1"/>
</dbReference>
<evidence type="ECO:0000313" key="7">
    <source>
        <dbReference type="Proteomes" id="UP000681041"/>
    </source>
</evidence>
<accession>A0A8T8K3D2</accession>
<dbReference type="Proteomes" id="UP000681041">
    <property type="component" value="Chromosome"/>
</dbReference>